<accession>A0ABP8M502</accession>
<gene>
    <name evidence="1" type="ORF">GCM10023091_29250</name>
</gene>
<keyword evidence="2" id="KW-1185">Reference proteome</keyword>
<protein>
    <recommendedName>
        <fullName evidence="3">Type I restriction enzyme R protein N-terminal domain-containing protein</fullName>
    </recommendedName>
</protein>
<proteinExistence type="predicted"/>
<organism evidence="1 2">
    <name type="scientific">Ravibacter arvi</name>
    <dbReference type="NCBI Taxonomy" id="2051041"/>
    <lineage>
        <taxon>Bacteria</taxon>
        <taxon>Pseudomonadati</taxon>
        <taxon>Bacteroidota</taxon>
        <taxon>Cytophagia</taxon>
        <taxon>Cytophagales</taxon>
        <taxon>Spirosomataceae</taxon>
        <taxon>Ravibacter</taxon>
    </lineage>
</organism>
<dbReference type="Proteomes" id="UP001501508">
    <property type="component" value="Unassembled WGS sequence"/>
</dbReference>
<dbReference type="EMBL" id="BAABEY010000026">
    <property type="protein sequence ID" value="GAA4442427.1"/>
    <property type="molecule type" value="Genomic_DNA"/>
</dbReference>
<reference evidence="2" key="1">
    <citation type="journal article" date="2019" name="Int. J. Syst. Evol. Microbiol.">
        <title>The Global Catalogue of Microorganisms (GCM) 10K type strain sequencing project: providing services to taxonomists for standard genome sequencing and annotation.</title>
        <authorList>
            <consortium name="The Broad Institute Genomics Platform"/>
            <consortium name="The Broad Institute Genome Sequencing Center for Infectious Disease"/>
            <person name="Wu L."/>
            <person name="Ma J."/>
        </authorList>
    </citation>
    <scope>NUCLEOTIDE SEQUENCE [LARGE SCALE GENOMIC DNA]</scope>
    <source>
        <strain evidence="2">JCM 31920</strain>
    </source>
</reference>
<comment type="caution">
    <text evidence="1">The sequence shown here is derived from an EMBL/GenBank/DDBJ whole genome shotgun (WGS) entry which is preliminary data.</text>
</comment>
<evidence type="ECO:0008006" key="3">
    <source>
        <dbReference type="Google" id="ProtNLM"/>
    </source>
</evidence>
<evidence type="ECO:0000313" key="2">
    <source>
        <dbReference type="Proteomes" id="UP001501508"/>
    </source>
</evidence>
<evidence type="ECO:0000313" key="1">
    <source>
        <dbReference type="EMBL" id="GAA4442427.1"/>
    </source>
</evidence>
<name>A0ABP8M502_9BACT</name>
<sequence length="220" mass="25404">MQVTEKPAWILEAKSPIESITDTKHIEQAYSYAIHPEIRVNYFALCNGRHFVLYNISRPKPLFDISLRAIDLYRSMLKELIGPSKVFVYPDEKLSKDFGLHIKRLGFKSSDSLLIIDVNPLFIIKYNDDLFSFSASIGDEDTAYLGTFDFSLEVAKQLIPIIGKASFIQLMQPTNGRQLQFNLDRKLNLNLKISLPEKENLVENDREIYLPLLIKKFIFL</sequence>